<dbReference type="SUPFAM" id="SSF53383">
    <property type="entry name" value="PLP-dependent transferases"/>
    <property type="match status" value="1"/>
</dbReference>
<comment type="cofactor">
    <cofactor evidence="1">
        <name>pyridoxal 5'-phosphate</name>
        <dbReference type="ChEBI" id="CHEBI:597326"/>
    </cofactor>
</comment>
<keyword evidence="3" id="KW-0808">Transferase</keyword>
<keyword evidence="2 5" id="KW-0032">Aminotransferase</keyword>
<dbReference type="Gene3D" id="3.40.640.10">
    <property type="entry name" value="Type I PLP-dependent aspartate aminotransferase-like (Major domain)"/>
    <property type="match status" value="1"/>
</dbReference>
<protein>
    <submittedName>
        <fullName evidence="5">Aminotransferase</fullName>
    </submittedName>
</protein>
<dbReference type="PANTHER" id="PTHR42832:SF3">
    <property type="entry name" value="L-GLUTAMINE--4-(METHYLSULFANYL)-2-OXOBUTANOATE AMINOTRANSFERASE"/>
    <property type="match status" value="1"/>
</dbReference>
<sequence>MQRGPDFDILHGSVRNAPKNPALSQVQKNLSVELDERRKALAARGVRLFDFGLGDPKEPTPGFLREALREAVPEVSQYPSAFGTVALRRSVAGYLRRRFGVTVDPEAQVLACAGAKEAIFHLPLAFAGDPGRRKVVMPDPGYPTYEVGARFAGLEPVKVPLTAARRFLLEPEDVGEATLRETLVFWLSYPHNPTGAVAPRDYLARVGEAALRYGFVVASDECYADIYFGEKPASMLEVQQENVIAVHSCSKRSGMTGYRSGFMAGDPDLVKVLRSLRSHPGVASPEFVTPAAAAAWGDDEHPAERREIFRRKRDRFLRFFAEHGLVADASEATLYLWVRVPAGHTASSYALRLLEGGIVVAPGTAFGAGEGYVRVALVPTLEECEEAISAWKRIDG</sequence>
<dbReference type="EMBL" id="AP025591">
    <property type="protein sequence ID" value="BDG02773.1"/>
    <property type="molecule type" value="Genomic_DNA"/>
</dbReference>
<accession>A0ABM7WTG4</accession>
<dbReference type="Gene3D" id="3.90.1150.10">
    <property type="entry name" value="Aspartate Aminotransferase, domain 1"/>
    <property type="match status" value="1"/>
</dbReference>
<reference evidence="6" key="1">
    <citation type="journal article" date="2022" name="Int. J. Syst. Evol. Microbiol.">
        <title>Anaeromyxobacter oryzae sp. nov., Anaeromyxobacter diazotrophicus sp. nov. and Anaeromyxobacter paludicola sp. nov., isolated from paddy soils.</title>
        <authorList>
            <person name="Itoh H."/>
            <person name="Xu Z."/>
            <person name="Mise K."/>
            <person name="Masuda Y."/>
            <person name="Ushijima N."/>
            <person name="Hayakawa C."/>
            <person name="Shiratori Y."/>
            <person name="Senoo K."/>
        </authorList>
    </citation>
    <scope>NUCLEOTIDE SEQUENCE [LARGE SCALE GENOMIC DNA]</scope>
    <source>
        <strain evidence="6">Red232</strain>
    </source>
</reference>
<dbReference type="InterPro" id="IPR019877">
    <property type="entry name" value="DapC"/>
</dbReference>
<keyword evidence="6" id="KW-1185">Reference proteome</keyword>
<dbReference type="InterPro" id="IPR015424">
    <property type="entry name" value="PyrdxlP-dep_Trfase"/>
</dbReference>
<dbReference type="Pfam" id="PF00155">
    <property type="entry name" value="Aminotran_1_2"/>
    <property type="match status" value="1"/>
</dbReference>
<dbReference type="InterPro" id="IPR015422">
    <property type="entry name" value="PyrdxlP-dep_Trfase_small"/>
</dbReference>
<dbReference type="InterPro" id="IPR015421">
    <property type="entry name" value="PyrdxlP-dep_Trfase_major"/>
</dbReference>
<evidence type="ECO:0000256" key="3">
    <source>
        <dbReference type="ARBA" id="ARBA00022679"/>
    </source>
</evidence>
<dbReference type="InterPro" id="IPR050881">
    <property type="entry name" value="LL-DAP_aminotransferase"/>
</dbReference>
<evidence type="ECO:0000256" key="1">
    <source>
        <dbReference type="ARBA" id="ARBA00001933"/>
    </source>
</evidence>
<feature type="domain" description="Aminotransferase class I/classII large" evidence="4">
    <location>
        <begin position="49"/>
        <end position="389"/>
    </location>
</feature>
<dbReference type="NCBIfam" id="TIGR03537">
    <property type="entry name" value="DapC"/>
    <property type="match status" value="1"/>
</dbReference>
<proteinExistence type="predicted"/>
<gene>
    <name evidence="5" type="ORF">AMOR_17690</name>
</gene>
<dbReference type="InterPro" id="IPR004839">
    <property type="entry name" value="Aminotransferase_I/II_large"/>
</dbReference>
<organism evidence="5 6">
    <name type="scientific">Anaeromyxobacter oryzae</name>
    <dbReference type="NCBI Taxonomy" id="2918170"/>
    <lineage>
        <taxon>Bacteria</taxon>
        <taxon>Pseudomonadati</taxon>
        <taxon>Myxococcota</taxon>
        <taxon>Myxococcia</taxon>
        <taxon>Myxococcales</taxon>
        <taxon>Cystobacterineae</taxon>
        <taxon>Anaeromyxobacteraceae</taxon>
        <taxon>Anaeromyxobacter</taxon>
    </lineage>
</organism>
<dbReference type="CDD" id="cd00609">
    <property type="entry name" value="AAT_like"/>
    <property type="match status" value="1"/>
</dbReference>
<evidence type="ECO:0000256" key="2">
    <source>
        <dbReference type="ARBA" id="ARBA00022576"/>
    </source>
</evidence>
<evidence type="ECO:0000259" key="4">
    <source>
        <dbReference type="Pfam" id="PF00155"/>
    </source>
</evidence>
<dbReference type="GO" id="GO:0008483">
    <property type="term" value="F:transaminase activity"/>
    <property type="evidence" value="ECO:0007669"/>
    <property type="project" value="UniProtKB-KW"/>
</dbReference>
<dbReference type="Proteomes" id="UP001162891">
    <property type="component" value="Chromosome"/>
</dbReference>
<evidence type="ECO:0000313" key="5">
    <source>
        <dbReference type="EMBL" id="BDG02773.1"/>
    </source>
</evidence>
<evidence type="ECO:0000313" key="6">
    <source>
        <dbReference type="Proteomes" id="UP001162891"/>
    </source>
</evidence>
<name>A0ABM7WTG4_9BACT</name>
<dbReference type="PANTHER" id="PTHR42832">
    <property type="entry name" value="AMINO ACID AMINOTRANSFERASE"/>
    <property type="match status" value="1"/>
</dbReference>